<gene>
    <name evidence="2" type="ORF">ACFFTO_26280</name>
</gene>
<proteinExistence type="predicted"/>
<keyword evidence="3" id="KW-1185">Reference proteome</keyword>
<name>A0ABV5U8H1_9PSEU</name>
<feature type="compositionally biased region" description="Gly residues" evidence="1">
    <location>
        <begin position="105"/>
        <end position="119"/>
    </location>
</feature>
<comment type="caution">
    <text evidence="2">The sequence shown here is derived from an EMBL/GenBank/DDBJ whole genome shotgun (WGS) entry which is preliminary data.</text>
</comment>
<sequence>MPLVYATRTQLVDYAPANLKTRVPDEPEATRLLTSASKDIRRATKTAIYATDVDGYPTDTAVRTAFQNATCAQALWWVANPGEEDGTAGQFTNVSIGSLSLSRGSGNGSNRGGSGGGGPRLATKAETELRDAGVLAGSIVASYLWEGWL</sequence>
<feature type="region of interest" description="Disordered" evidence="1">
    <location>
        <begin position="102"/>
        <end position="122"/>
    </location>
</feature>
<accession>A0ABV5U8H1</accession>
<evidence type="ECO:0000313" key="3">
    <source>
        <dbReference type="Proteomes" id="UP001589535"/>
    </source>
</evidence>
<evidence type="ECO:0000313" key="2">
    <source>
        <dbReference type="EMBL" id="MFB9687702.1"/>
    </source>
</evidence>
<protein>
    <submittedName>
        <fullName evidence="2">Uncharacterized protein</fullName>
    </submittedName>
</protein>
<dbReference type="Proteomes" id="UP001589535">
    <property type="component" value="Unassembled WGS sequence"/>
</dbReference>
<evidence type="ECO:0000256" key="1">
    <source>
        <dbReference type="SAM" id="MobiDB-lite"/>
    </source>
</evidence>
<dbReference type="RefSeq" id="WP_378198504.1">
    <property type="nucleotide sequence ID" value="NZ_JBHMBK010000021.1"/>
</dbReference>
<dbReference type="EMBL" id="JBHMBK010000021">
    <property type="protein sequence ID" value="MFB9687702.1"/>
    <property type="molecule type" value="Genomic_DNA"/>
</dbReference>
<organism evidence="2 3">
    <name type="scientific">Amycolatopsis plumensis</name>
    <dbReference type="NCBI Taxonomy" id="236508"/>
    <lineage>
        <taxon>Bacteria</taxon>
        <taxon>Bacillati</taxon>
        <taxon>Actinomycetota</taxon>
        <taxon>Actinomycetes</taxon>
        <taxon>Pseudonocardiales</taxon>
        <taxon>Pseudonocardiaceae</taxon>
        <taxon>Amycolatopsis</taxon>
    </lineage>
</organism>
<reference evidence="2 3" key="1">
    <citation type="submission" date="2024-09" db="EMBL/GenBank/DDBJ databases">
        <authorList>
            <person name="Sun Q."/>
            <person name="Mori K."/>
        </authorList>
    </citation>
    <scope>NUCLEOTIDE SEQUENCE [LARGE SCALE GENOMIC DNA]</scope>
    <source>
        <strain evidence="2 3">JCM 13852</strain>
    </source>
</reference>